<keyword evidence="5" id="KW-1185">Reference proteome</keyword>
<dbReference type="NCBIfam" id="TIGR02532">
    <property type="entry name" value="IV_pilin_GFxxxE"/>
    <property type="match status" value="1"/>
</dbReference>
<keyword evidence="2" id="KW-0178">Competence</keyword>
<keyword evidence="3" id="KW-0812">Transmembrane</keyword>
<dbReference type="EMBL" id="JBHUMF010000027">
    <property type="protein sequence ID" value="MFD2681235.1"/>
    <property type="molecule type" value="Genomic_DNA"/>
</dbReference>
<evidence type="ECO:0000256" key="2">
    <source>
        <dbReference type="ARBA" id="ARBA00023287"/>
    </source>
</evidence>
<feature type="transmembrane region" description="Helical" evidence="3">
    <location>
        <begin position="14"/>
        <end position="34"/>
    </location>
</feature>
<sequence length="108" mass="12352">MYKNSNGFSLVESLVALSAVLVITGFLLPGMLHYTSQLVALKREVQALNYLSEELENVIINNEKINRTIKHEGVVYELYWKEGKAGEEICAEYYNMSHEKVPICLERN</sequence>
<proteinExistence type="predicted"/>
<evidence type="ECO:0000256" key="3">
    <source>
        <dbReference type="SAM" id="Phobius"/>
    </source>
</evidence>
<protein>
    <submittedName>
        <fullName evidence="4">Prepilin-type N-terminal cleavage/methylation domain-containing protein</fullName>
    </submittedName>
</protein>
<evidence type="ECO:0000313" key="5">
    <source>
        <dbReference type="Proteomes" id="UP001597506"/>
    </source>
</evidence>
<evidence type="ECO:0000313" key="4">
    <source>
        <dbReference type="EMBL" id="MFD2681235.1"/>
    </source>
</evidence>
<dbReference type="InterPro" id="IPR012902">
    <property type="entry name" value="N_methyl_site"/>
</dbReference>
<name>A0ABW5RSI5_9BACI</name>
<comment type="caution">
    <text evidence="4">The sequence shown here is derived from an EMBL/GenBank/DDBJ whole genome shotgun (WGS) entry which is preliminary data.</text>
</comment>
<accession>A0ABW5RSI5</accession>
<evidence type="ECO:0000256" key="1">
    <source>
        <dbReference type="ARBA" id="ARBA00004241"/>
    </source>
</evidence>
<comment type="subcellular location">
    <subcellularLocation>
        <location evidence="1">Cell surface</location>
    </subcellularLocation>
</comment>
<organism evidence="4 5">
    <name type="scientific">Bacillus seohaeanensis</name>
    <dbReference type="NCBI Taxonomy" id="284580"/>
    <lineage>
        <taxon>Bacteria</taxon>
        <taxon>Bacillati</taxon>
        <taxon>Bacillota</taxon>
        <taxon>Bacilli</taxon>
        <taxon>Bacillales</taxon>
        <taxon>Bacillaceae</taxon>
        <taxon>Bacillus</taxon>
    </lineage>
</organism>
<gene>
    <name evidence="4" type="ORF">ACFSUL_10815</name>
</gene>
<dbReference type="RefSeq" id="WP_377935271.1">
    <property type="nucleotide sequence ID" value="NZ_JBHUMF010000027.1"/>
</dbReference>
<keyword evidence="3" id="KW-1133">Transmembrane helix</keyword>
<dbReference type="Proteomes" id="UP001597506">
    <property type="component" value="Unassembled WGS sequence"/>
</dbReference>
<reference evidence="5" key="1">
    <citation type="journal article" date="2019" name="Int. J. Syst. Evol. Microbiol.">
        <title>The Global Catalogue of Microorganisms (GCM) 10K type strain sequencing project: providing services to taxonomists for standard genome sequencing and annotation.</title>
        <authorList>
            <consortium name="The Broad Institute Genomics Platform"/>
            <consortium name="The Broad Institute Genome Sequencing Center for Infectious Disease"/>
            <person name="Wu L."/>
            <person name="Ma J."/>
        </authorList>
    </citation>
    <scope>NUCLEOTIDE SEQUENCE [LARGE SCALE GENOMIC DNA]</scope>
    <source>
        <strain evidence="5">KCTC 3913</strain>
    </source>
</reference>
<keyword evidence="3" id="KW-0472">Membrane</keyword>